<evidence type="ECO:0000313" key="2">
    <source>
        <dbReference type="Proteomes" id="UP001208771"/>
    </source>
</evidence>
<dbReference type="Gene3D" id="3.20.20.60">
    <property type="entry name" value="Phosphoenolpyruvate-binding domains"/>
    <property type="match status" value="1"/>
</dbReference>
<proteinExistence type="predicted"/>
<comment type="caution">
    <text evidence="1">The sequence shown here is derived from an EMBL/GenBank/DDBJ whole genome shotgun (WGS) entry which is preliminary data.</text>
</comment>
<dbReference type="SUPFAM" id="SSF51621">
    <property type="entry name" value="Phosphoenolpyruvate/pyruvate domain"/>
    <property type="match status" value="1"/>
</dbReference>
<keyword evidence="2" id="KW-1185">Reference proteome</keyword>
<sequence length="224" mass="23222">MTYEALPFPRSWLPVDGDPARALESQADCILLSPESLNRARENRSQKPPRRFLHILNGADESAILHEMLRLAVACDLEGIFLSGRMNGADLQRIDVLLSACEATEGRQPGCTAIAAMPAEDAPSAMTLGGFAGKSRRLAALGGGGDGIIQSLGLKTGDAEPLRLVRGMTVLAAAGAGVPALAGPSSGLSPEAFAAACRRDRADGFAGKLVCTPDEAIIANGIFA</sequence>
<dbReference type="GO" id="GO:0003824">
    <property type="term" value="F:catalytic activity"/>
    <property type="evidence" value="ECO:0007669"/>
    <property type="project" value="InterPro"/>
</dbReference>
<dbReference type="InterPro" id="IPR040442">
    <property type="entry name" value="Pyrv_kinase-like_dom_sf"/>
</dbReference>
<reference evidence="1" key="1">
    <citation type="submission" date="2022-07" db="EMBL/GenBank/DDBJ databases">
        <title>Ectorhizobium quercum gen.nov., sp. nov.</title>
        <authorList>
            <person name="Ma T."/>
            <person name="Li Y."/>
        </authorList>
    </citation>
    <scope>NUCLEOTIDE SEQUENCE</scope>
    <source>
        <strain evidence="1">BDR2-2</strain>
    </source>
</reference>
<evidence type="ECO:0000313" key="1">
    <source>
        <dbReference type="EMBL" id="MCX8997721.1"/>
    </source>
</evidence>
<protein>
    <recommendedName>
        <fullName evidence="3">HpcH/HpaI aldolase/citrate lyase domain-containing protein</fullName>
    </recommendedName>
</protein>
<accession>A0AAE3N0A0</accession>
<dbReference type="InterPro" id="IPR015813">
    <property type="entry name" value="Pyrv/PenolPyrv_kinase-like_dom"/>
</dbReference>
<gene>
    <name evidence="1" type="ORF">NOF55_11475</name>
</gene>
<dbReference type="Proteomes" id="UP001208771">
    <property type="component" value="Unassembled WGS sequence"/>
</dbReference>
<organism evidence="1 2">
    <name type="scientific">Ectorhizobium quercum</name>
    <dbReference type="NCBI Taxonomy" id="2965071"/>
    <lineage>
        <taxon>Bacteria</taxon>
        <taxon>Pseudomonadati</taxon>
        <taxon>Pseudomonadota</taxon>
        <taxon>Alphaproteobacteria</taxon>
        <taxon>Hyphomicrobiales</taxon>
        <taxon>Rhizobiaceae</taxon>
        <taxon>Ectorhizobium</taxon>
    </lineage>
</organism>
<evidence type="ECO:0008006" key="3">
    <source>
        <dbReference type="Google" id="ProtNLM"/>
    </source>
</evidence>
<dbReference type="RefSeq" id="WP_306411497.1">
    <property type="nucleotide sequence ID" value="NZ_JANFPI010000003.1"/>
</dbReference>
<dbReference type="AlphaFoldDB" id="A0AAE3N0A0"/>
<name>A0AAE3N0A0_9HYPH</name>
<dbReference type="EMBL" id="JANFPI010000003">
    <property type="protein sequence ID" value="MCX8997721.1"/>
    <property type="molecule type" value="Genomic_DNA"/>
</dbReference>